<gene>
    <name evidence="3" type="ORF">DU504_04635</name>
</gene>
<evidence type="ECO:0000313" key="3">
    <source>
        <dbReference type="EMBL" id="RCU46652.1"/>
    </source>
</evidence>
<dbReference type="RefSeq" id="WP_114448206.1">
    <property type="nucleotide sequence ID" value="NZ_QPHM01000001.1"/>
</dbReference>
<dbReference type="AlphaFoldDB" id="A0A368N802"/>
<keyword evidence="4" id="KW-1185">Reference proteome</keyword>
<dbReference type="Pfam" id="PF24035">
    <property type="entry name" value="DUF7344"/>
    <property type="match status" value="1"/>
</dbReference>
<name>A0A368N802_9EURY</name>
<evidence type="ECO:0000259" key="2">
    <source>
        <dbReference type="Pfam" id="PF24035"/>
    </source>
</evidence>
<reference evidence="3 4" key="1">
    <citation type="submission" date="2018-07" db="EMBL/GenBank/DDBJ databases">
        <title>Genome sequences of Haloplanus salinus JCM 18368T.</title>
        <authorList>
            <person name="Kim Y.B."/>
            <person name="Roh S.W."/>
        </authorList>
    </citation>
    <scope>NUCLEOTIDE SEQUENCE [LARGE SCALE GENOMIC DNA]</scope>
    <source>
        <strain evidence="3 4">JCM 18368</strain>
    </source>
</reference>
<feature type="region of interest" description="Disordered" evidence="1">
    <location>
        <begin position="85"/>
        <end position="108"/>
    </location>
</feature>
<comment type="caution">
    <text evidence="3">The sequence shown here is derived from an EMBL/GenBank/DDBJ whole genome shotgun (WGS) entry which is preliminary data.</text>
</comment>
<sequence>MGGTNGDEGESNEWHGDSRPTATLLLDGDSASDAALDVAPESTNVLVVSVSRSVREVIEEWRRRAGTLPATLGVITYAEFDRSASAASSGTPSRQSLPGGDVTVTSMSDPGDLRRLGTAITLYLDDWVDADRKTLVYVDALDPFADAGGVETTFQFLHLLVRSVDQSAADVVVRLAPSTTDERTVNTYRPLFDRVVDATATPTLDDDERHALLSNGRRRFVLQSLVDQPTVGLDRLAARLARWENDTDEPTDTQRARAYTALASVHVPRLADAGIVTYDRSAERVRLAADNWSTDRLRRYLAAPLDDDR</sequence>
<dbReference type="EMBL" id="QPHM01000001">
    <property type="protein sequence ID" value="RCU46652.1"/>
    <property type="molecule type" value="Genomic_DNA"/>
</dbReference>
<proteinExistence type="predicted"/>
<organism evidence="3 4">
    <name type="scientific">Haloplanus salinus</name>
    <dbReference type="NCBI Taxonomy" id="1126245"/>
    <lineage>
        <taxon>Archaea</taxon>
        <taxon>Methanobacteriati</taxon>
        <taxon>Methanobacteriota</taxon>
        <taxon>Stenosarchaea group</taxon>
        <taxon>Halobacteria</taxon>
        <taxon>Halobacteriales</taxon>
        <taxon>Haloferacaceae</taxon>
        <taxon>Haloplanus</taxon>
    </lineage>
</organism>
<dbReference type="Proteomes" id="UP000252189">
    <property type="component" value="Unassembled WGS sequence"/>
</dbReference>
<accession>A0A368N802</accession>
<feature type="region of interest" description="Disordered" evidence="1">
    <location>
        <begin position="1"/>
        <end position="25"/>
    </location>
</feature>
<dbReference type="InterPro" id="IPR055768">
    <property type="entry name" value="DUF7344"/>
</dbReference>
<protein>
    <recommendedName>
        <fullName evidence="2">DUF7344 domain-containing protein</fullName>
    </recommendedName>
</protein>
<evidence type="ECO:0000313" key="4">
    <source>
        <dbReference type="Proteomes" id="UP000252189"/>
    </source>
</evidence>
<dbReference type="InterPro" id="IPR055927">
    <property type="entry name" value="DUF7504"/>
</dbReference>
<feature type="domain" description="DUF7344" evidence="2">
    <location>
        <begin position="211"/>
        <end position="286"/>
    </location>
</feature>
<dbReference type="OrthoDB" id="109251at2157"/>
<feature type="compositionally biased region" description="Polar residues" evidence="1">
    <location>
        <begin position="85"/>
        <end position="96"/>
    </location>
</feature>
<dbReference type="Pfam" id="PF24336">
    <property type="entry name" value="DUF7504"/>
    <property type="match status" value="1"/>
</dbReference>
<evidence type="ECO:0000256" key="1">
    <source>
        <dbReference type="SAM" id="MobiDB-lite"/>
    </source>
</evidence>